<dbReference type="Gene3D" id="3.30.565.10">
    <property type="entry name" value="Histidine kinase-like ATPase, C-terminal domain"/>
    <property type="match status" value="1"/>
</dbReference>
<organism evidence="12 13">
    <name type="scientific">Phytohabitans aurantiacus</name>
    <dbReference type="NCBI Taxonomy" id="3016789"/>
    <lineage>
        <taxon>Bacteria</taxon>
        <taxon>Bacillati</taxon>
        <taxon>Actinomycetota</taxon>
        <taxon>Actinomycetes</taxon>
        <taxon>Micromonosporales</taxon>
        <taxon>Micromonosporaceae</taxon>
    </lineage>
</organism>
<keyword evidence="3" id="KW-0597">Phosphoprotein</keyword>
<keyword evidence="5 9" id="KW-0812">Transmembrane</keyword>
<evidence type="ECO:0000256" key="2">
    <source>
        <dbReference type="ARBA" id="ARBA00012438"/>
    </source>
</evidence>
<keyword evidence="6" id="KW-0418">Kinase</keyword>
<evidence type="ECO:0000256" key="1">
    <source>
        <dbReference type="ARBA" id="ARBA00000085"/>
    </source>
</evidence>
<dbReference type="PANTHER" id="PTHR45436">
    <property type="entry name" value="SENSOR HISTIDINE KINASE YKOH"/>
    <property type="match status" value="1"/>
</dbReference>
<dbReference type="InterPro" id="IPR010910">
    <property type="entry name" value="Nitrate/nitrite_sensing_bac"/>
</dbReference>
<dbReference type="InterPro" id="IPR036890">
    <property type="entry name" value="HATPase_C_sf"/>
</dbReference>
<feature type="compositionally biased region" description="Low complexity" evidence="8">
    <location>
        <begin position="733"/>
        <end position="751"/>
    </location>
</feature>
<keyword evidence="4" id="KW-0808">Transferase</keyword>
<dbReference type="Pfam" id="PF08376">
    <property type="entry name" value="NIT"/>
    <property type="match status" value="1"/>
</dbReference>
<comment type="caution">
    <text evidence="12">The sequence shown here is derived from an EMBL/GenBank/DDBJ whole genome shotgun (WGS) entry which is preliminary data.</text>
</comment>
<evidence type="ECO:0000256" key="8">
    <source>
        <dbReference type="SAM" id="MobiDB-lite"/>
    </source>
</evidence>
<feature type="domain" description="Histidine kinase" evidence="10">
    <location>
        <begin position="505"/>
        <end position="610"/>
    </location>
</feature>
<gene>
    <name evidence="12" type="ORF">Pa4123_53090</name>
</gene>
<proteinExistence type="predicted"/>
<dbReference type="Pfam" id="PF02518">
    <property type="entry name" value="HATPase_c"/>
    <property type="match status" value="1"/>
</dbReference>
<dbReference type="EMBL" id="BSDI01000030">
    <property type="protein sequence ID" value="GLI00033.1"/>
    <property type="molecule type" value="Genomic_DNA"/>
</dbReference>
<dbReference type="PROSITE" id="PS50906">
    <property type="entry name" value="NIT"/>
    <property type="match status" value="1"/>
</dbReference>
<evidence type="ECO:0000256" key="9">
    <source>
        <dbReference type="SAM" id="Phobius"/>
    </source>
</evidence>
<dbReference type="PANTHER" id="PTHR45436:SF5">
    <property type="entry name" value="SENSOR HISTIDINE KINASE TRCS"/>
    <property type="match status" value="1"/>
</dbReference>
<evidence type="ECO:0000256" key="4">
    <source>
        <dbReference type="ARBA" id="ARBA00022679"/>
    </source>
</evidence>
<evidence type="ECO:0000256" key="3">
    <source>
        <dbReference type="ARBA" id="ARBA00022553"/>
    </source>
</evidence>
<accession>A0ABQ5R1G8</accession>
<dbReference type="InterPro" id="IPR005467">
    <property type="entry name" value="His_kinase_dom"/>
</dbReference>
<dbReference type="PROSITE" id="PS50109">
    <property type="entry name" value="HIS_KIN"/>
    <property type="match status" value="1"/>
</dbReference>
<evidence type="ECO:0000256" key="5">
    <source>
        <dbReference type="ARBA" id="ARBA00022692"/>
    </source>
</evidence>
<evidence type="ECO:0000313" key="13">
    <source>
        <dbReference type="Proteomes" id="UP001144280"/>
    </source>
</evidence>
<feature type="region of interest" description="Disordered" evidence="8">
    <location>
        <begin position="667"/>
        <end position="777"/>
    </location>
</feature>
<evidence type="ECO:0000259" key="11">
    <source>
        <dbReference type="PROSITE" id="PS50906"/>
    </source>
</evidence>
<dbReference type="InterPro" id="IPR003594">
    <property type="entry name" value="HATPase_dom"/>
</dbReference>
<dbReference type="Proteomes" id="UP001144280">
    <property type="component" value="Unassembled WGS sequence"/>
</dbReference>
<dbReference type="EC" id="2.7.13.3" evidence="2"/>
<keyword evidence="9" id="KW-0472">Membrane</keyword>
<feature type="domain" description="NIT" evidence="11">
    <location>
        <begin position="38"/>
        <end position="288"/>
    </location>
</feature>
<feature type="transmembrane region" description="Helical" evidence="9">
    <location>
        <begin position="292"/>
        <end position="315"/>
    </location>
</feature>
<evidence type="ECO:0000256" key="7">
    <source>
        <dbReference type="ARBA" id="ARBA00022989"/>
    </source>
</evidence>
<dbReference type="InterPro" id="IPR013587">
    <property type="entry name" value="Nitrate/nitrite_sensing"/>
</dbReference>
<reference evidence="12" key="1">
    <citation type="submission" date="2022-12" db="EMBL/GenBank/DDBJ databases">
        <title>New Phytohabitans aurantiacus sp. RD004123 nov., an actinomycete isolated from soil.</title>
        <authorList>
            <person name="Triningsih D.W."/>
            <person name="Harunari E."/>
            <person name="Igarashi Y."/>
        </authorList>
    </citation>
    <scope>NUCLEOTIDE SEQUENCE</scope>
    <source>
        <strain evidence="12">RD004123</strain>
    </source>
</reference>
<sequence>MAVPLAALVALWIFTTTLTVGPALHLLDTRALRDQLSRPGDALVSELQRERRLSVVYLAGRAQELPALDEQRSRTDAAVTDFRERARGEDVRDAADEAVRARVEQVTTALELLPAGRGFVDRREMDKAGALGLYTGMIDEALRLFDALANLDDDALDREARATVALTRAREVLGQEDALLAGAFAAKRFESGEHSQLVQIIGTERYLHVGAVSALSEQDRLAHQRMVEGEAFERLKELEDRIMAQGRDNAAVPINANAWQSAYEPVVRQLRDFELGISDDLTDRATPVAAGVLLRLALAGLFGLAAIALSLLLCLRVGRSLIRRLSGLRQSAFDLADRRLPEVVARLRRGEDVDVAAEAPPLEYGTDEIGQLGHAFTEAQRTAVQAAVDESTMRRGLNEVFLNIARRSQTLLHRQLTLLDGMERRTTEPDELEELFRIDHLATRMRRHAEDLAILAGAVPGRGWRNPVSMLDVIRGAVSEVEDYARVAVNGVESAAVAGRAVGDMIHLLAELIENATSFSPPTTRVQVSGAPVPNGYAIEIEDRGLGMKSEELEEANRRLARPPEFDPANSARLGLFVVAQLGARHGVKIRLRSSPFGGVTAVVLVPPDLVLPEPEPAALLAAPADDVPRRRVRVVTRVESAPAIESAPTPSAATALGGAATLRAVRSSDSGVRAVEGDVPAGRPAPDGMPASTVAPPLHTDGLPRRVRQASLAPQLREQPTGDLPEDPAPAPRTADQARAAMAALQAGTARGRREADGAPAARGTAPVPGVTPEGE</sequence>
<dbReference type="SMART" id="SM00387">
    <property type="entry name" value="HATPase_c"/>
    <property type="match status" value="1"/>
</dbReference>
<dbReference type="Gene3D" id="6.10.340.10">
    <property type="match status" value="1"/>
</dbReference>
<name>A0ABQ5R1G8_9ACTN</name>
<comment type="catalytic activity">
    <reaction evidence="1">
        <text>ATP + protein L-histidine = ADP + protein N-phospho-L-histidine.</text>
        <dbReference type="EC" id="2.7.13.3"/>
    </reaction>
</comment>
<dbReference type="InterPro" id="IPR050428">
    <property type="entry name" value="TCS_sensor_his_kinase"/>
</dbReference>
<evidence type="ECO:0000313" key="12">
    <source>
        <dbReference type="EMBL" id="GLI00033.1"/>
    </source>
</evidence>
<evidence type="ECO:0000259" key="10">
    <source>
        <dbReference type="PROSITE" id="PS50109"/>
    </source>
</evidence>
<keyword evidence="7 9" id="KW-1133">Transmembrane helix</keyword>
<dbReference type="SUPFAM" id="SSF55874">
    <property type="entry name" value="ATPase domain of HSP90 chaperone/DNA topoisomerase II/histidine kinase"/>
    <property type="match status" value="1"/>
</dbReference>
<protein>
    <recommendedName>
        <fullName evidence="2">histidine kinase</fullName>
        <ecNumber evidence="2">2.7.13.3</ecNumber>
    </recommendedName>
</protein>
<keyword evidence="13" id="KW-1185">Reference proteome</keyword>
<evidence type="ECO:0000256" key="6">
    <source>
        <dbReference type="ARBA" id="ARBA00022777"/>
    </source>
</evidence>